<dbReference type="Pfam" id="PF03412">
    <property type="entry name" value="Peptidase_C39"/>
    <property type="match status" value="1"/>
</dbReference>
<keyword evidence="1" id="KW-1133">Transmembrane helix</keyword>
<keyword evidence="1" id="KW-0472">Membrane</keyword>
<protein>
    <recommendedName>
        <fullName evidence="2">Peptidase C39 domain-containing protein</fullName>
    </recommendedName>
</protein>
<gene>
    <name evidence="3" type="ORF">F2Y87_07625</name>
</gene>
<reference evidence="3 4" key="1">
    <citation type="journal article" date="2019" name="Nat. Med.">
        <title>A library of human gut bacterial isolates paired with longitudinal multiomics data enables mechanistic microbiome research.</title>
        <authorList>
            <person name="Poyet M."/>
            <person name="Groussin M."/>
            <person name="Gibbons S.M."/>
            <person name="Avila-Pacheco J."/>
            <person name="Jiang X."/>
            <person name="Kearney S.M."/>
            <person name="Perrotta A.R."/>
            <person name="Berdy B."/>
            <person name="Zhao S."/>
            <person name="Lieberman T.D."/>
            <person name="Swanson P.K."/>
            <person name="Smith M."/>
            <person name="Roesemann S."/>
            <person name="Alexander J.E."/>
            <person name="Rich S.A."/>
            <person name="Livny J."/>
            <person name="Vlamakis H."/>
            <person name="Clish C."/>
            <person name="Bullock K."/>
            <person name="Deik A."/>
            <person name="Scott J."/>
            <person name="Pierce K.A."/>
            <person name="Xavier R.J."/>
            <person name="Alm E.J."/>
        </authorList>
    </citation>
    <scope>NUCLEOTIDE SEQUENCE [LARGE SCALE GENOMIC DNA]</scope>
    <source>
        <strain evidence="3 4">BIOML-A8</strain>
    </source>
</reference>
<dbReference type="SUPFAM" id="SSF52833">
    <property type="entry name" value="Thioredoxin-like"/>
    <property type="match status" value="1"/>
</dbReference>
<accession>A0A6L3K3T4</accession>
<keyword evidence="1" id="KW-0812">Transmembrane</keyword>
<sequence>MESTLFVVLRFIDRYKILYDKEEIRLRLMSDPQFPSLLSVANILDYLHISYKPVQTSLLTLETFKLDCLVHLKNNHHSSFAIIESMRNDMVTYYDGDIHTISTKDFEERWSKIAILVTPPISQQTILSNHKRLLYAITSIILGALLIFIKSQSFLWVIPAFVCCIGILLSFQLMQIEADKNHYSKFCQVNSKINCRKVVIKPLRIFSYHVSLAECNFIVYVAALASCLLASKETIVYIQLYISLFSLCLLPLLVLLVAYQLFVLKHWCLLCLCLSSIYIMMGCCFIYYRICLIDSLLFYKEILSIFFFSLFLALVILQFSKKHLNSLAQYKREKITSLRFKRNQSIIQQFLCEKDYIDLNYENAILLGDQNSSITIATIISPYCPYCKAIVKEMFNLSNVFPIKWNIIWDGIISLQNQHINNQQLYWEELYKTDKWTFIRELQKFTKKEDFLLPSCNVSEQTKLLFYNRLNLLKQSNIDKNPTVLINGRILSEYYSVSDFKYILNDILETNEI</sequence>
<dbReference type="GO" id="GO:0005524">
    <property type="term" value="F:ATP binding"/>
    <property type="evidence" value="ECO:0007669"/>
    <property type="project" value="InterPro"/>
</dbReference>
<feature type="transmembrane region" description="Helical" evidence="1">
    <location>
        <begin position="296"/>
        <end position="317"/>
    </location>
</feature>
<feature type="transmembrane region" description="Helical" evidence="1">
    <location>
        <begin position="155"/>
        <end position="174"/>
    </location>
</feature>
<organism evidence="3 4">
    <name type="scientific">Bacteroides cellulosilyticus</name>
    <dbReference type="NCBI Taxonomy" id="246787"/>
    <lineage>
        <taxon>Bacteria</taxon>
        <taxon>Pseudomonadati</taxon>
        <taxon>Bacteroidota</taxon>
        <taxon>Bacteroidia</taxon>
        <taxon>Bacteroidales</taxon>
        <taxon>Bacteroidaceae</taxon>
        <taxon>Bacteroides</taxon>
    </lineage>
</organism>
<evidence type="ECO:0000313" key="3">
    <source>
        <dbReference type="EMBL" id="KAA5420232.1"/>
    </source>
</evidence>
<dbReference type="InterPro" id="IPR036249">
    <property type="entry name" value="Thioredoxin-like_sf"/>
</dbReference>
<evidence type="ECO:0000259" key="2">
    <source>
        <dbReference type="Pfam" id="PF03412"/>
    </source>
</evidence>
<dbReference type="GO" id="GO:0008233">
    <property type="term" value="F:peptidase activity"/>
    <property type="evidence" value="ECO:0007669"/>
    <property type="project" value="InterPro"/>
</dbReference>
<feature type="transmembrane region" description="Helical" evidence="1">
    <location>
        <begin position="206"/>
        <end position="231"/>
    </location>
</feature>
<feature type="transmembrane region" description="Helical" evidence="1">
    <location>
        <begin position="269"/>
        <end position="290"/>
    </location>
</feature>
<dbReference type="AlphaFoldDB" id="A0A6L3K3T4"/>
<evidence type="ECO:0000256" key="1">
    <source>
        <dbReference type="SAM" id="Phobius"/>
    </source>
</evidence>
<dbReference type="Gene3D" id="3.90.70.10">
    <property type="entry name" value="Cysteine proteinases"/>
    <property type="match status" value="1"/>
</dbReference>
<feature type="transmembrane region" description="Helical" evidence="1">
    <location>
        <begin position="237"/>
        <end position="262"/>
    </location>
</feature>
<name>A0A6L3K3T4_9BACE</name>
<dbReference type="GO" id="GO:0016020">
    <property type="term" value="C:membrane"/>
    <property type="evidence" value="ECO:0007669"/>
    <property type="project" value="InterPro"/>
</dbReference>
<dbReference type="Gene3D" id="3.40.30.10">
    <property type="entry name" value="Glutaredoxin"/>
    <property type="match status" value="1"/>
</dbReference>
<dbReference type="RefSeq" id="WP_149946423.1">
    <property type="nucleotide sequence ID" value="NZ_JBCOBX010000024.1"/>
</dbReference>
<dbReference type="Proteomes" id="UP000482653">
    <property type="component" value="Unassembled WGS sequence"/>
</dbReference>
<feature type="domain" description="Peptidase C39" evidence="2">
    <location>
        <begin position="12"/>
        <end position="119"/>
    </location>
</feature>
<proteinExistence type="predicted"/>
<dbReference type="GO" id="GO:0006508">
    <property type="term" value="P:proteolysis"/>
    <property type="evidence" value="ECO:0007669"/>
    <property type="project" value="InterPro"/>
</dbReference>
<comment type="caution">
    <text evidence="3">The sequence shown here is derived from an EMBL/GenBank/DDBJ whole genome shotgun (WGS) entry which is preliminary data.</text>
</comment>
<dbReference type="InterPro" id="IPR005074">
    <property type="entry name" value="Peptidase_C39"/>
</dbReference>
<feature type="transmembrane region" description="Helical" evidence="1">
    <location>
        <begin position="133"/>
        <end position="149"/>
    </location>
</feature>
<evidence type="ECO:0000313" key="4">
    <source>
        <dbReference type="Proteomes" id="UP000482653"/>
    </source>
</evidence>
<dbReference type="EMBL" id="VVYX01000008">
    <property type="protein sequence ID" value="KAA5420232.1"/>
    <property type="molecule type" value="Genomic_DNA"/>
</dbReference>